<dbReference type="AlphaFoldDB" id="A0A0F9F4U9"/>
<sequence>MANHSSTLSTTKYAVYSHTIQAIMEPALPLVNTK</sequence>
<name>A0A0F9F4U9_9ZZZZ</name>
<comment type="caution">
    <text evidence="1">The sequence shown here is derived from an EMBL/GenBank/DDBJ whole genome shotgun (WGS) entry which is preliminary data.</text>
</comment>
<gene>
    <name evidence="1" type="ORF">LCGC14_2074100</name>
</gene>
<organism evidence="1">
    <name type="scientific">marine sediment metagenome</name>
    <dbReference type="NCBI Taxonomy" id="412755"/>
    <lineage>
        <taxon>unclassified sequences</taxon>
        <taxon>metagenomes</taxon>
        <taxon>ecological metagenomes</taxon>
    </lineage>
</organism>
<protein>
    <submittedName>
        <fullName evidence="1">Uncharacterized protein</fullName>
    </submittedName>
</protein>
<evidence type="ECO:0000313" key="1">
    <source>
        <dbReference type="EMBL" id="KKL73516.1"/>
    </source>
</evidence>
<accession>A0A0F9F4U9</accession>
<reference evidence="1" key="1">
    <citation type="journal article" date="2015" name="Nature">
        <title>Complex archaea that bridge the gap between prokaryotes and eukaryotes.</title>
        <authorList>
            <person name="Spang A."/>
            <person name="Saw J.H."/>
            <person name="Jorgensen S.L."/>
            <person name="Zaremba-Niedzwiedzka K."/>
            <person name="Martijn J."/>
            <person name="Lind A.E."/>
            <person name="van Eijk R."/>
            <person name="Schleper C."/>
            <person name="Guy L."/>
            <person name="Ettema T.J."/>
        </authorList>
    </citation>
    <scope>NUCLEOTIDE SEQUENCE</scope>
</reference>
<proteinExistence type="predicted"/>
<dbReference type="EMBL" id="LAZR01024936">
    <property type="protein sequence ID" value="KKL73516.1"/>
    <property type="molecule type" value="Genomic_DNA"/>
</dbReference>